<keyword evidence="2" id="KW-0812">Transmembrane</keyword>
<feature type="transmembrane region" description="Helical" evidence="2">
    <location>
        <begin position="154"/>
        <end position="178"/>
    </location>
</feature>
<feature type="region of interest" description="Disordered" evidence="1">
    <location>
        <begin position="252"/>
        <end position="369"/>
    </location>
</feature>
<proteinExistence type="predicted"/>
<feature type="compositionally biased region" description="Basic and acidic residues" evidence="1">
    <location>
        <begin position="327"/>
        <end position="355"/>
    </location>
</feature>
<organism evidence="3 4">
    <name type="scientific">Pythium insidiosum</name>
    <name type="common">Pythiosis disease agent</name>
    <dbReference type="NCBI Taxonomy" id="114742"/>
    <lineage>
        <taxon>Eukaryota</taxon>
        <taxon>Sar</taxon>
        <taxon>Stramenopiles</taxon>
        <taxon>Oomycota</taxon>
        <taxon>Peronosporomycetes</taxon>
        <taxon>Pythiales</taxon>
        <taxon>Pythiaceae</taxon>
        <taxon>Pythium</taxon>
    </lineage>
</organism>
<feature type="transmembrane region" description="Helical" evidence="2">
    <location>
        <begin position="116"/>
        <end position="142"/>
    </location>
</feature>
<name>A0AAD5LF65_PYTIN</name>
<keyword evidence="2" id="KW-1133">Transmembrane helix</keyword>
<accession>A0AAD5LF65</accession>
<dbReference type="EMBL" id="JAKCXM010000202">
    <property type="protein sequence ID" value="KAJ0398855.1"/>
    <property type="molecule type" value="Genomic_DNA"/>
</dbReference>
<evidence type="ECO:0000256" key="2">
    <source>
        <dbReference type="SAM" id="Phobius"/>
    </source>
</evidence>
<dbReference type="Proteomes" id="UP001209570">
    <property type="component" value="Unassembled WGS sequence"/>
</dbReference>
<sequence>MLKRGLPLSVLSLAAALAVSTWYSMLTPFWAVQSGERDERVFYSQGFGLWLNYTEHVGDAAFDPGNSLWIPPQASAVDAFSSQCQAERAFCRHAVGELHIQYCQVMDVFCGSAMRALQVAMAVVAGAAVLVLAWAIVLVLTAHRTFIDRYLMQLCIFNGLALLGVISLWYFAVFRVVLGTTFYKDQFNRCMENEDQRSCWHVGVNVYFAVAGAVLYPCLALLVASLVTEKFKRFQRALRRLYDASTMVELPLPPVDTTPERPQRPKPASEAAAPATVTVAAKRRGPTASELSTRSSREVDLASQLSSRGASGTLAPLQKTASGVATAKRETEDAGGEKNEHANEDAQQEEKEQQKPSRRVISSMQSIDL</sequence>
<evidence type="ECO:0000313" key="4">
    <source>
        <dbReference type="Proteomes" id="UP001209570"/>
    </source>
</evidence>
<reference evidence="3" key="1">
    <citation type="submission" date="2021-12" db="EMBL/GenBank/DDBJ databases">
        <title>Prjna785345.</title>
        <authorList>
            <person name="Rujirawat T."/>
            <person name="Krajaejun T."/>
        </authorList>
    </citation>
    <scope>NUCLEOTIDE SEQUENCE</scope>
    <source>
        <strain evidence="3">Pi057C3</strain>
    </source>
</reference>
<feature type="compositionally biased region" description="Polar residues" evidence="1">
    <location>
        <begin position="360"/>
        <end position="369"/>
    </location>
</feature>
<evidence type="ECO:0000256" key="1">
    <source>
        <dbReference type="SAM" id="MobiDB-lite"/>
    </source>
</evidence>
<feature type="compositionally biased region" description="Low complexity" evidence="1">
    <location>
        <begin position="268"/>
        <end position="280"/>
    </location>
</feature>
<keyword evidence="2" id="KW-0472">Membrane</keyword>
<protein>
    <recommendedName>
        <fullName evidence="5">Transmembrane protein</fullName>
    </recommendedName>
</protein>
<evidence type="ECO:0008006" key="5">
    <source>
        <dbReference type="Google" id="ProtNLM"/>
    </source>
</evidence>
<comment type="caution">
    <text evidence="3">The sequence shown here is derived from an EMBL/GenBank/DDBJ whole genome shotgun (WGS) entry which is preliminary data.</text>
</comment>
<keyword evidence="4" id="KW-1185">Reference proteome</keyword>
<feature type="transmembrane region" description="Helical" evidence="2">
    <location>
        <begin position="206"/>
        <end position="227"/>
    </location>
</feature>
<gene>
    <name evidence="3" type="ORF">P43SY_010146</name>
</gene>
<dbReference type="AlphaFoldDB" id="A0AAD5LF65"/>
<evidence type="ECO:0000313" key="3">
    <source>
        <dbReference type="EMBL" id="KAJ0398855.1"/>
    </source>
</evidence>